<feature type="compositionally biased region" description="Basic and acidic residues" evidence="1">
    <location>
        <begin position="29"/>
        <end position="39"/>
    </location>
</feature>
<accession>A0A2T2NN94</accession>
<feature type="region of interest" description="Disordered" evidence="1">
    <location>
        <begin position="1"/>
        <end position="39"/>
    </location>
</feature>
<dbReference type="STRING" id="1448308.A0A2T2NN94"/>
<dbReference type="PANTHER" id="PTHR35179">
    <property type="entry name" value="PROTEIN CBG02620"/>
    <property type="match status" value="1"/>
</dbReference>
<reference evidence="2 3" key="1">
    <citation type="journal article" date="2018" name="Front. Microbiol.">
        <title>Genome-Wide Analysis of Corynespora cassiicola Leaf Fall Disease Putative Effectors.</title>
        <authorList>
            <person name="Lopez D."/>
            <person name="Ribeiro S."/>
            <person name="Label P."/>
            <person name="Fumanal B."/>
            <person name="Venisse J.S."/>
            <person name="Kohler A."/>
            <person name="de Oliveira R.R."/>
            <person name="Labutti K."/>
            <person name="Lipzen A."/>
            <person name="Lail K."/>
            <person name="Bauer D."/>
            <person name="Ohm R.A."/>
            <person name="Barry K.W."/>
            <person name="Spatafora J."/>
            <person name="Grigoriev I.V."/>
            <person name="Martin F.M."/>
            <person name="Pujade-Renaud V."/>
        </authorList>
    </citation>
    <scope>NUCLEOTIDE SEQUENCE [LARGE SCALE GENOMIC DNA]</scope>
    <source>
        <strain evidence="2 3">Philippines</strain>
    </source>
</reference>
<keyword evidence="3" id="KW-1185">Reference proteome</keyword>
<proteinExistence type="predicted"/>
<dbReference type="OrthoDB" id="5393654at2759"/>
<evidence type="ECO:0000313" key="2">
    <source>
        <dbReference type="EMBL" id="PSN66895.1"/>
    </source>
</evidence>
<dbReference type="EMBL" id="KZ678135">
    <property type="protein sequence ID" value="PSN66895.1"/>
    <property type="molecule type" value="Genomic_DNA"/>
</dbReference>
<dbReference type="AlphaFoldDB" id="A0A2T2NN94"/>
<dbReference type="Proteomes" id="UP000240883">
    <property type="component" value="Unassembled WGS sequence"/>
</dbReference>
<evidence type="ECO:0008006" key="4">
    <source>
        <dbReference type="Google" id="ProtNLM"/>
    </source>
</evidence>
<organism evidence="2 3">
    <name type="scientific">Corynespora cassiicola Philippines</name>
    <dbReference type="NCBI Taxonomy" id="1448308"/>
    <lineage>
        <taxon>Eukaryota</taxon>
        <taxon>Fungi</taxon>
        <taxon>Dikarya</taxon>
        <taxon>Ascomycota</taxon>
        <taxon>Pezizomycotina</taxon>
        <taxon>Dothideomycetes</taxon>
        <taxon>Pleosporomycetidae</taxon>
        <taxon>Pleosporales</taxon>
        <taxon>Corynesporascaceae</taxon>
        <taxon>Corynespora</taxon>
    </lineage>
</organism>
<sequence length="478" mass="53140">MYQSSPSSWRGRGGYAPRRGRGGAPLRPVRREVQPDLGKHPLGKLLQTIKPSDLLSVNLPLGDPAITNCNDIASYNWLNSATPTIVVPGRPPLWTPLPTSQQLKEDSGEYYRDPNAARAPQFPTEPAVRAIMTSNPDFETSEVDVFACGSTLGNLLRFVRSIDKAFRFHVQLVGNTVFFIRKENDPKELIQGVHGYGHTFPEAYAPWERDVKDSETHQRVVQYTLGALKCLVRFECDGFLKDKTDQATAPSQKPGGGSSLTDALDAMMSTASYTPSTTTPLQVKTGGSKVPRASVFDLKTRSGKWKKEFDLEDILPVLWLKQIPNFILAYHNGSGRFERKDISIRDLTDEFKQWEARNQSAITMLCTLLKKIIEIARAEDSGKLDVYSPRAGMLEVRKQHGEGVEVLPDALLAQWANEGVECHDEEEEEDDDDYGGHSPGGFYGGYGYRGQYDSDDDGDMDFTACSVEECGYCGKCTY</sequence>
<evidence type="ECO:0000256" key="1">
    <source>
        <dbReference type="SAM" id="MobiDB-lite"/>
    </source>
</evidence>
<evidence type="ECO:0000313" key="3">
    <source>
        <dbReference type="Proteomes" id="UP000240883"/>
    </source>
</evidence>
<name>A0A2T2NN94_CORCC</name>
<gene>
    <name evidence="2" type="ORF">BS50DRAFT_600499</name>
</gene>
<protein>
    <recommendedName>
        <fullName evidence="4">Geranylgeranyl pyrophosphate synthetase</fullName>
    </recommendedName>
</protein>
<dbReference type="PANTHER" id="PTHR35179:SF2">
    <property type="entry name" value="START DOMAIN-CONTAINING PROTEIN"/>
    <property type="match status" value="1"/>
</dbReference>